<keyword evidence="1" id="KW-0732">Signal</keyword>
<comment type="caution">
    <text evidence="2">The sequence shown here is derived from an EMBL/GenBank/DDBJ whole genome shotgun (WGS) entry which is preliminary data.</text>
</comment>
<evidence type="ECO:0008006" key="4">
    <source>
        <dbReference type="Google" id="ProtNLM"/>
    </source>
</evidence>
<proteinExistence type="predicted"/>
<organism evidence="2 3">
    <name type="scientific">Eiseniibacteriota bacterium</name>
    <dbReference type="NCBI Taxonomy" id="2212470"/>
    <lineage>
        <taxon>Bacteria</taxon>
        <taxon>Candidatus Eiseniibacteriota</taxon>
    </lineage>
</organism>
<name>A0A538UDE5_UNCEI</name>
<evidence type="ECO:0000256" key="1">
    <source>
        <dbReference type="SAM" id="SignalP"/>
    </source>
</evidence>
<protein>
    <recommendedName>
        <fullName evidence="4">PEP-CTERM sorting domain-containing protein</fullName>
    </recommendedName>
</protein>
<evidence type="ECO:0000313" key="2">
    <source>
        <dbReference type="EMBL" id="TMQ73880.1"/>
    </source>
</evidence>
<feature type="signal peptide" evidence="1">
    <location>
        <begin position="1"/>
        <end position="26"/>
    </location>
</feature>
<dbReference type="Proteomes" id="UP000319771">
    <property type="component" value="Unassembled WGS sequence"/>
</dbReference>
<gene>
    <name evidence="2" type="ORF">E6K81_02475</name>
</gene>
<reference evidence="2 3" key="1">
    <citation type="journal article" date="2019" name="Nat. Microbiol.">
        <title>Mediterranean grassland soil C-N compound turnover is dependent on rainfall and depth, and is mediated by genomically divergent microorganisms.</title>
        <authorList>
            <person name="Diamond S."/>
            <person name="Andeer P.F."/>
            <person name="Li Z."/>
            <person name="Crits-Christoph A."/>
            <person name="Burstein D."/>
            <person name="Anantharaman K."/>
            <person name="Lane K.R."/>
            <person name="Thomas B.C."/>
            <person name="Pan C."/>
            <person name="Northen T.R."/>
            <person name="Banfield J.F."/>
        </authorList>
    </citation>
    <scope>NUCLEOTIDE SEQUENCE [LARGE SCALE GENOMIC DNA]</scope>
    <source>
        <strain evidence="2">WS_11</strain>
    </source>
</reference>
<sequence length="212" mass="21878">MRAYAAARLAGVFSIALLGLAPGARAARAVLDYDGVPKGGDFRTTPYTENGITTTVDQGHYELEADATGADGDQAFNLDEENPDAAGPPVPSKVTIMAYPASTFDVVSLDVINPADSVGEYTISAIGGTGGSIPAPVTAGQIHFADYAPAFHGITAIVITQNTPQTCGPTQLPCRHAFTFDDLTVNVLPEPGGAASLFAAGLAVFALRRRAR</sequence>
<evidence type="ECO:0000313" key="3">
    <source>
        <dbReference type="Proteomes" id="UP000319771"/>
    </source>
</evidence>
<dbReference type="EMBL" id="VBPB01000035">
    <property type="protein sequence ID" value="TMQ73880.1"/>
    <property type="molecule type" value="Genomic_DNA"/>
</dbReference>
<feature type="chain" id="PRO_5021982694" description="PEP-CTERM sorting domain-containing protein" evidence="1">
    <location>
        <begin position="27"/>
        <end position="212"/>
    </location>
</feature>
<dbReference type="AlphaFoldDB" id="A0A538UDE5"/>
<accession>A0A538UDE5</accession>